<dbReference type="PANTHER" id="PTHR38035:SF1">
    <property type="entry name" value="ANCILLARY SECYEG TRANSLOCON SUBUNIT"/>
    <property type="match status" value="1"/>
</dbReference>
<accession>A0ABV0GCU6</accession>
<sequence length="231" mass="25046">MASHLDLEEQEQLEALKAFWKQWGNLISWGLTAVLLAYASWVGWNWWQRDQGAKASALYEQLSNQVEAGDVDKATAAFAVLKERFPSTVAAAQGALLQARLQHDKQNDDGARATLAWAAQNAGDALYQDLARLRLAGLQIDAKQLDEAGKTLDAVKSADFSALVADRRGDIAVLQSKPEVAKAEYLKAYQAMDKTLDYRQLVEAKLASLGAAVPEEAAAEAGKESGKESGK</sequence>
<keyword evidence="11" id="KW-1185">Reference proteome</keyword>
<dbReference type="RefSeq" id="WP_347608842.1">
    <property type="nucleotide sequence ID" value="NZ_JBDPZC010000003.1"/>
</dbReference>
<evidence type="ECO:0000256" key="5">
    <source>
        <dbReference type="ARBA" id="ARBA00022989"/>
    </source>
</evidence>
<name>A0ABV0GCU6_9BURK</name>
<comment type="subcellular location">
    <subcellularLocation>
        <location evidence="2">Cell membrane</location>
    </subcellularLocation>
    <subcellularLocation>
        <location evidence="1">Membrane</location>
        <topology evidence="1">Single-pass membrane protein</topology>
    </subcellularLocation>
</comment>
<keyword evidence="7" id="KW-0143">Chaperone</keyword>
<evidence type="ECO:0000256" key="6">
    <source>
        <dbReference type="ARBA" id="ARBA00023136"/>
    </source>
</evidence>
<evidence type="ECO:0000256" key="2">
    <source>
        <dbReference type="ARBA" id="ARBA00004236"/>
    </source>
</evidence>
<evidence type="ECO:0000256" key="1">
    <source>
        <dbReference type="ARBA" id="ARBA00004167"/>
    </source>
</evidence>
<dbReference type="Proteomes" id="UP001462640">
    <property type="component" value="Unassembled WGS sequence"/>
</dbReference>
<evidence type="ECO:0000256" key="3">
    <source>
        <dbReference type="ARBA" id="ARBA00022475"/>
    </source>
</evidence>
<protein>
    <submittedName>
        <fullName evidence="10">Tetratricopeptide repeat protein</fullName>
    </submittedName>
</protein>
<dbReference type="PANTHER" id="PTHR38035">
    <property type="entry name" value="UPF0070 PROTEIN YFGM"/>
    <property type="match status" value="1"/>
</dbReference>
<feature type="domain" description="Ancillary SecYEG translocon subunit/Cell division coordinator CpoB TPR" evidence="9">
    <location>
        <begin position="17"/>
        <end position="210"/>
    </location>
</feature>
<dbReference type="InterPro" id="IPR026039">
    <property type="entry name" value="YfgM"/>
</dbReference>
<dbReference type="Pfam" id="PF09976">
    <property type="entry name" value="TPR_21"/>
    <property type="match status" value="1"/>
</dbReference>
<gene>
    <name evidence="10" type="ORF">ABDJ40_08865</name>
</gene>
<reference evidence="10 11" key="1">
    <citation type="submission" date="2024-05" db="EMBL/GenBank/DDBJ databases">
        <title>Roseateles sp. 2.12 16S ribosomal RNA gene Genome sequencing and assembly.</title>
        <authorList>
            <person name="Woo H."/>
        </authorList>
    </citation>
    <scope>NUCLEOTIDE SEQUENCE [LARGE SCALE GENOMIC DNA]</scope>
    <source>
        <strain evidence="10 11">2.12</strain>
    </source>
</reference>
<keyword evidence="4 8" id="KW-0812">Transmembrane</keyword>
<proteinExistence type="predicted"/>
<evidence type="ECO:0000259" key="9">
    <source>
        <dbReference type="Pfam" id="PF09976"/>
    </source>
</evidence>
<comment type="caution">
    <text evidence="10">The sequence shown here is derived from an EMBL/GenBank/DDBJ whole genome shotgun (WGS) entry which is preliminary data.</text>
</comment>
<evidence type="ECO:0000256" key="4">
    <source>
        <dbReference type="ARBA" id="ARBA00022692"/>
    </source>
</evidence>
<dbReference type="PIRSF" id="PIRSF006170">
    <property type="entry name" value="YfgM"/>
    <property type="match status" value="1"/>
</dbReference>
<dbReference type="EMBL" id="JBDPZC010000003">
    <property type="protein sequence ID" value="MEO3712877.1"/>
    <property type="molecule type" value="Genomic_DNA"/>
</dbReference>
<keyword evidence="6 8" id="KW-0472">Membrane</keyword>
<keyword evidence="5 8" id="KW-1133">Transmembrane helix</keyword>
<evidence type="ECO:0000256" key="7">
    <source>
        <dbReference type="ARBA" id="ARBA00023186"/>
    </source>
</evidence>
<dbReference type="InterPro" id="IPR018704">
    <property type="entry name" value="SecYEG/CpoB_TPR"/>
</dbReference>
<evidence type="ECO:0000313" key="10">
    <source>
        <dbReference type="EMBL" id="MEO3712877.1"/>
    </source>
</evidence>
<evidence type="ECO:0000313" key="11">
    <source>
        <dbReference type="Proteomes" id="UP001462640"/>
    </source>
</evidence>
<keyword evidence="3" id="KW-1003">Cell membrane</keyword>
<organism evidence="10 11">
    <name type="scientific">Roseateles flavus</name>
    <dbReference type="NCBI Taxonomy" id="3149041"/>
    <lineage>
        <taxon>Bacteria</taxon>
        <taxon>Pseudomonadati</taxon>
        <taxon>Pseudomonadota</taxon>
        <taxon>Betaproteobacteria</taxon>
        <taxon>Burkholderiales</taxon>
        <taxon>Sphaerotilaceae</taxon>
        <taxon>Roseateles</taxon>
    </lineage>
</organism>
<evidence type="ECO:0000256" key="8">
    <source>
        <dbReference type="SAM" id="Phobius"/>
    </source>
</evidence>
<feature type="transmembrane region" description="Helical" evidence="8">
    <location>
        <begin position="26"/>
        <end position="47"/>
    </location>
</feature>